<evidence type="ECO:0000313" key="1">
    <source>
        <dbReference type="EMBL" id="EFW14119.1"/>
    </source>
</evidence>
<dbReference type="AlphaFoldDB" id="E9DH94"/>
<reference evidence="2" key="2">
    <citation type="submission" date="2010-03" db="EMBL/GenBank/DDBJ databases">
        <title>The genome sequence of Coccidioides posadasii strain Silveira.</title>
        <authorList>
            <consortium name="The Broad Institute Genome Sequencing Center for Infectious Disease"/>
            <person name="Neafsey D."/>
            <person name="Orbach M."/>
            <person name="Henn M.R."/>
            <person name="Cole G.T."/>
            <person name="Galgiani J."/>
            <person name="Gardner M.J."/>
            <person name="Kirkland T.N."/>
            <person name="Taylor J.W."/>
            <person name="Young S.K."/>
            <person name="Zeng Q."/>
            <person name="Koehrsen M."/>
            <person name="Alvarado L."/>
            <person name="Berlin A."/>
            <person name="Borenstein D."/>
            <person name="Chapman S.B."/>
            <person name="Chen Z."/>
            <person name="Engels R."/>
            <person name="Freedman E."/>
            <person name="Gellesch M."/>
            <person name="Goldberg J."/>
            <person name="Griggs A."/>
            <person name="Gujja S."/>
            <person name="Heilman E."/>
            <person name="Heiman D."/>
            <person name="Howarth C."/>
            <person name="Jen D."/>
            <person name="Larson L."/>
            <person name="Mehta T."/>
            <person name="Neiman D."/>
            <person name="Park D."/>
            <person name="Pearson M."/>
            <person name="Richards J."/>
            <person name="Roberts A."/>
            <person name="Saif S."/>
            <person name="Shea T."/>
            <person name="Shenoy N."/>
            <person name="Sisk P."/>
            <person name="Stolte C."/>
            <person name="Sykes S."/>
            <person name="Walk T."/>
            <person name="White J."/>
            <person name="Yandava C."/>
            <person name="Haas B."/>
            <person name="Nusbaum C."/>
            <person name="Birren B."/>
        </authorList>
    </citation>
    <scope>NUCLEOTIDE SEQUENCE [LARGE SCALE GENOMIC DNA]</scope>
    <source>
        <strain evidence="2">RMSCC 757 / Silveira</strain>
    </source>
</reference>
<dbReference type="EMBL" id="GL636508">
    <property type="protein sequence ID" value="EFW14119.1"/>
    <property type="molecule type" value="Genomic_DNA"/>
</dbReference>
<dbReference type="VEuPathDB" id="FungiDB:CPSG_09193"/>
<proteinExistence type="predicted"/>
<protein>
    <submittedName>
        <fullName evidence="1">Predicted protein</fullName>
    </submittedName>
</protein>
<accession>E9DH94</accession>
<dbReference type="HOGENOM" id="CLU_2305825_0_0_1"/>
<evidence type="ECO:0000313" key="2">
    <source>
        <dbReference type="Proteomes" id="UP000002497"/>
    </source>
</evidence>
<dbReference type="Proteomes" id="UP000002497">
    <property type="component" value="Unassembled WGS sequence"/>
</dbReference>
<name>E9DH94_COCPS</name>
<reference evidence="2" key="1">
    <citation type="journal article" date="2010" name="Genome Res.">
        <title>Population genomic sequencing of Coccidioides fungi reveals recent hybridization and transposon control.</title>
        <authorList>
            <person name="Neafsey D.E."/>
            <person name="Barker B.M."/>
            <person name="Sharpton T.J."/>
            <person name="Stajich J.E."/>
            <person name="Park D.J."/>
            <person name="Whiston E."/>
            <person name="Hung C.-Y."/>
            <person name="McMahan C."/>
            <person name="White J."/>
            <person name="Sykes S."/>
            <person name="Heiman D."/>
            <person name="Young S."/>
            <person name="Zeng Q."/>
            <person name="Abouelleil A."/>
            <person name="Aftuck L."/>
            <person name="Bessette D."/>
            <person name="Brown A."/>
            <person name="FitzGerald M."/>
            <person name="Lui A."/>
            <person name="Macdonald J.P."/>
            <person name="Priest M."/>
            <person name="Orbach M.J."/>
            <person name="Galgiani J.N."/>
            <person name="Kirkland T.N."/>
            <person name="Cole G.T."/>
            <person name="Birren B.W."/>
            <person name="Henn M.R."/>
            <person name="Taylor J.W."/>
            <person name="Rounsley S.D."/>
        </authorList>
    </citation>
    <scope>NUCLEOTIDE SEQUENCE [LARGE SCALE GENOMIC DNA]</scope>
    <source>
        <strain evidence="2">RMSCC 757 / Silveira</strain>
    </source>
</reference>
<sequence>MRHILRSQISLLILGKKKKVKTMHPSLPTQHMGRRLASIAGTNCQACMYEQCGPATASHEKKLEKNSILQSLSSLYYVCVRPSTSGRDNSLFHRTACGYM</sequence>
<gene>
    <name evidence="1" type="ORF">CPSG_09193</name>
</gene>
<keyword evidence="2" id="KW-1185">Reference proteome</keyword>
<organism evidence="2">
    <name type="scientific">Coccidioides posadasii (strain RMSCC 757 / Silveira)</name>
    <name type="common">Valley fever fungus</name>
    <dbReference type="NCBI Taxonomy" id="443226"/>
    <lineage>
        <taxon>Eukaryota</taxon>
        <taxon>Fungi</taxon>
        <taxon>Dikarya</taxon>
        <taxon>Ascomycota</taxon>
        <taxon>Pezizomycotina</taxon>
        <taxon>Eurotiomycetes</taxon>
        <taxon>Eurotiomycetidae</taxon>
        <taxon>Onygenales</taxon>
        <taxon>Onygenaceae</taxon>
        <taxon>Coccidioides</taxon>
    </lineage>
</organism>